<feature type="transmembrane region" description="Helical" evidence="2">
    <location>
        <begin position="280"/>
        <end position="301"/>
    </location>
</feature>
<evidence type="ECO:0008006" key="5">
    <source>
        <dbReference type="Google" id="ProtNLM"/>
    </source>
</evidence>
<dbReference type="Proteomes" id="UP000194420">
    <property type="component" value="Unassembled WGS sequence"/>
</dbReference>
<keyword evidence="4" id="KW-1185">Reference proteome</keyword>
<evidence type="ECO:0000256" key="2">
    <source>
        <dbReference type="SAM" id="Phobius"/>
    </source>
</evidence>
<keyword evidence="2" id="KW-0812">Transmembrane</keyword>
<evidence type="ECO:0000313" key="3">
    <source>
        <dbReference type="EMBL" id="SMQ69471.1"/>
    </source>
</evidence>
<reference evidence="4" key="1">
    <citation type="submission" date="2017-04" db="EMBL/GenBank/DDBJ databases">
        <authorList>
            <person name="Varghese N."/>
            <person name="Submissions S."/>
        </authorList>
    </citation>
    <scope>NUCLEOTIDE SEQUENCE [LARGE SCALE GENOMIC DNA]</scope>
</reference>
<keyword evidence="2" id="KW-0472">Membrane</keyword>
<organism evidence="3 4">
    <name type="scientific">Altererythrobacter xiamenensis</name>
    <dbReference type="NCBI Taxonomy" id="1316679"/>
    <lineage>
        <taxon>Bacteria</taxon>
        <taxon>Pseudomonadati</taxon>
        <taxon>Pseudomonadota</taxon>
        <taxon>Alphaproteobacteria</taxon>
        <taxon>Sphingomonadales</taxon>
        <taxon>Erythrobacteraceae</taxon>
        <taxon>Altererythrobacter</taxon>
    </lineage>
</organism>
<dbReference type="InterPro" id="IPR022134">
    <property type="entry name" value="DUF3667"/>
</dbReference>
<feature type="transmembrane region" description="Helical" evidence="2">
    <location>
        <begin position="115"/>
        <end position="136"/>
    </location>
</feature>
<dbReference type="OrthoDB" id="9111327at2"/>
<dbReference type="EMBL" id="FXWG01000002">
    <property type="protein sequence ID" value="SMQ69471.1"/>
    <property type="molecule type" value="Genomic_DNA"/>
</dbReference>
<evidence type="ECO:0000313" key="4">
    <source>
        <dbReference type="Proteomes" id="UP000194420"/>
    </source>
</evidence>
<dbReference type="Pfam" id="PF12412">
    <property type="entry name" value="DUF3667"/>
    <property type="match status" value="1"/>
</dbReference>
<name>A0A1Y6F7E5_9SPHN</name>
<protein>
    <recommendedName>
        <fullName evidence="5">DUF3667 domain-containing protein</fullName>
    </recommendedName>
</protein>
<feature type="transmembrane region" description="Helical" evidence="2">
    <location>
        <begin position="307"/>
        <end position="324"/>
    </location>
</feature>
<gene>
    <name evidence="3" type="ORF">SAMN06297468_1659</name>
</gene>
<sequence>MSDFGEAIGTATEGGLFARVIGGKGGGLTDKEGNPLKKGHFAEGACLNCGTQLLGAHCHECGQKAHLHRTVGGFLHDLLHGALHLDGKVWRTLPMLIAKPGELSRRYIEGERMRFVSPMAMFLFSVFLMFAVFQAVGLTAPTTINGSAQIESGVQTAKKGAEAELKAAEERLAAAEEGSPERERLEARVMEAQEALDAFESVGSALAKSGSTTMSFTGTGIKTIDEGIVKKWKENPGLMLYKMQANGYKFSWLLIPLSIPFVWLIFAWKRRFKAYDHAIFVTYSLAFMSLLFILLSVLSAAGIGGGWVFLGLAIIPPIHIYKHLRHAYGLGRFSAFWRLSALLFFIIIVIVLFLQALLLLGAF</sequence>
<dbReference type="AlphaFoldDB" id="A0A1Y6F7E5"/>
<feature type="transmembrane region" description="Helical" evidence="2">
    <location>
        <begin position="250"/>
        <end position="268"/>
    </location>
</feature>
<feature type="coiled-coil region" evidence="1">
    <location>
        <begin position="151"/>
        <end position="202"/>
    </location>
</feature>
<keyword evidence="2" id="KW-1133">Transmembrane helix</keyword>
<dbReference type="RefSeq" id="WP_086437545.1">
    <property type="nucleotide sequence ID" value="NZ_FXWG01000002.1"/>
</dbReference>
<feature type="transmembrane region" description="Helical" evidence="2">
    <location>
        <begin position="336"/>
        <end position="360"/>
    </location>
</feature>
<accession>A0A1Y6F7E5</accession>
<evidence type="ECO:0000256" key="1">
    <source>
        <dbReference type="SAM" id="Coils"/>
    </source>
</evidence>
<keyword evidence="1" id="KW-0175">Coiled coil</keyword>
<proteinExistence type="predicted"/>